<name>A0A0D0ASE9_9AGAM</name>
<dbReference type="Proteomes" id="UP000054485">
    <property type="component" value="Unassembled WGS sequence"/>
</dbReference>
<organism evidence="1 2">
    <name type="scientific">Suillus luteus UH-Slu-Lm8-n1</name>
    <dbReference type="NCBI Taxonomy" id="930992"/>
    <lineage>
        <taxon>Eukaryota</taxon>
        <taxon>Fungi</taxon>
        <taxon>Dikarya</taxon>
        <taxon>Basidiomycota</taxon>
        <taxon>Agaricomycotina</taxon>
        <taxon>Agaricomycetes</taxon>
        <taxon>Agaricomycetidae</taxon>
        <taxon>Boletales</taxon>
        <taxon>Suillineae</taxon>
        <taxon>Suillaceae</taxon>
        <taxon>Suillus</taxon>
    </lineage>
</organism>
<evidence type="ECO:0000313" key="1">
    <source>
        <dbReference type="EMBL" id="KIK37177.1"/>
    </source>
</evidence>
<evidence type="ECO:0000313" key="2">
    <source>
        <dbReference type="Proteomes" id="UP000054485"/>
    </source>
</evidence>
<reference evidence="1 2" key="1">
    <citation type="submission" date="2014-04" db="EMBL/GenBank/DDBJ databases">
        <authorList>
            <consortium name="DOE Joint Genome Institute"/>
            <person name="Kuo A."/>
            <person name="Ruytinx J."/>
            <person name="Rineau F."/>
            <person name="Colpaert J."/>
            <person name="Kohler A."/>
            <person name="Nagy L.G."/>
            <person name="Floudas D."/>
            <person name="Copeland A."/>
            <person name="Barry K.W."/>
            <person name="Cichocki N."/>
            <person name="Veneault-Fourrey C."/>
            <person name="LaButti K."/>
            <person name="Lindquist E.A."/>
            <person name="Lipzen A."/>
            <person name="Lundell T."/>
            <person name="Morin E."/>
            <person name="Murat C."/>
            <person name="Sun H."/>
            <person name="Tunlid A."/>
            <person name="Henrissat B."/>
            <person name="Grigoriev I.V."/>
            <person name="Hibbett D.S."/>
            <person name="Martin F."/>
            <person name="Nordberg H.P."/>
            <person name="Cantor M.N."/>
            <person name="Hua S.X."/>
        </authorList>
    </citation>
    <scope>NUCLEOTIDE SEQUENCE [LARGE SCALE GENOMIC DNA]</scope>
    <source>
        <strain evidence="1 2">UH-Slu-Lm8-n1</strain>
    </source>
</reference>
<keyword evidence="2" id="KW-1185">Reference proteome</keyword>
<dbReference type="EMBL" id="KN835471">
    <property type="protein sequence ID" value="KIK37177.1"/>
    <property type="molecule type" value="Genomic_DNA"/>
</dbReference>
<gene>
    <name evidence="1" type="ORF">CY34DRAFT_810619</name>
</gene>
<dbReference type="AlphaFoldDB" id="A0A0D0ASE9"/>
<dbReference type="InParanoid" id="A0A0D0ASE9"/>
<accession>A0A0D0ASE9</accession>
<feature type="non-terminal residue" evidence="1">
    <location>
        <position position="130"/>
    </location>
</feature>
<dbReference type="HOGENOM" id="CLU_1943270_0_0_1"/>
<sequence>MTQVCSILKCSAVITIQEGQEAAVFHNKTVCEKCYGKPICANCDRVLHMQLPTISVTKIVPYEYEGPDYETELIYTYLPKPKPGYTIRREEVFDEQGNNILYEYVSRRVQPVKRRAHARLVKRVKKFFRF</sequence>
<proteinExistence type="predicted"/>
<dbReference type="OrthoDB" id="2679520at2759"/>
<protein>
    <submittedName>
        <fullName evidence="1">Uncharacterized protein</fullName>
    </submittedName>
</protein>
<reference evidence="2" key="2">
    <citation type="submission" date="2015-01" db="EMBL/GenBank/DDBJ databases">
        <title>Evolutionary Origins and Diversification of the Mycorrhizal Mutualists.</title>
        <authorList>
            <consortium name="DOE Joint Genome Institute"/>
            <consortium name="Mycorrhizal Genomics Consortium"/>
            <person name="Kohler A."/>
            <person name="Kuo A."/>
            <person name="Nagy L.G."/>
            <person name="Floudas D."/>
            <person name="Copeland A."/>
            <person name="Barry K.W."/>
            <person name="Cichocki N."/>
            <person name="Veneault-Fourrey C."/>
            <person name="LaButti K."/>
            <person name="Lindquist E.A."/>
            <person name="Lipzen A."/>
            <person name="Lundell T."/>
            <person name="Morin E."/>
            <person name="Murat C."/>
            <person name="Riley R."/>
            <person name="Ohm R."/>
            <person name="Sun H."/>
            <person name="Tunlid A."/>
            <person name="Henrissat B."/>
            <person name="Grigoriev I.V."/>
            <person name="Hibbett D.S."/>
            <person name="Martin F."/>
        </authorList>
    </citation>
    <scope>NUCLEOTIDE SEQUENCE [LARGE SCALE GENOMIC DNA]</scope>
    <source>
        <strain evidence="2">UH-Slu-Lm8-n1</strain>
    </source>
</reference>